<dbReference type="InterPro" id="IPR013087">
    <property type="entry name" value="Znf_C2H2_type"/>
</dbReference>
<dbReference type="FunFam" id="3.30.160.60:FF:000446">
    <property type="entry name" value="Zinc finger protein"/>
    <property type="match status" value="1"/>
</dbReference>
<dbReference type="SMART" id="SM00355">
    <property type="entry name" value="ZnF_C2H2"/>
    <property type="match status" value="13"/>
</dbReference>
<evidence type="ECO:0000256" key="3">
    <source>
        <dbReference type="ARBA" id="ARBA00022737"/>
    </source>
</evidence>
<feature type="domain" description="C2H2-type" evidence="11">
    <location>
        <begin position="728"/>
        <end position="756"/>
    </location>
</feature>
<dbReference type="GO" id="GO:0008270">
    <property type="term" value="F:zinc ion binding"/>
    <property type="evidence" value="ECO:0007669"/>
    <property type="project" value="UniProtKB-KW"/>
</dbReference>
<proteinExistence type="predicted"/>
<dbReference type="InterPro" id="IPR029400">
    <property type="entry name" value="TINF2_N"/>
</dbReference>
<dbReference type="InterPro" id="IPR036236">
    <property type="entry name" value="Znf_C2H2_sf"/>
</dbReference>
<name>A0AAD9FLZ2_DISEL</name>
<keyword evidence="3" id="KW-0677">Repeat</keyword>
<dbReference type="PANTHER" id="PTHR47772:SF4">
    <property type="entry name" value="ZFP64 ZINC FINGER PROTEIN"/>
    <property type="match status" value="1"/>
</dbReference>
<comment type="subcellular location">
    <subcellularLocation>
        <location evidence="1">Nucleus</location>
    </subcellularLocation>
</comment>
<dbReference type="CDD" id="cd11657">
    <property type="entry name" value="TIN2_N"/>
    <property type="match status" value="1"/>
</dbReference>
<dbReference type="Pfam" id="PF00096">
    <property type="entry name" value="zf-C2H2"/>
    <property type="match status" value="6"/>
</dbReference>
<sequence>MEGPVSEGSPPLPLSTLRLLVPPVRLLSAAIWQTLQHKTVADYGMLEEFVSMVTDIIPELLSTHQRTQLLLGLRAQVKLARPGLCHFEATAELELVQPHLDRVQMLMEAWPMDAGAANTVEPHATFVDLIKSLLKNADEREHFYRKVFPEQFGPTYDDILQTLMWKFLSRLEQILPLQTFQQVASTSGDVSSVLGECMDSVSQCEGLQTLLQYHKDLSLLDHNDSSLEDARVISVLEIPASQRSETDEPQANILDNVTLSDSTVSHTTQRKINATTEDRTRELKVDETNWTLGDNETEVLLGHFTRHEETVGLLQSQVEDGPLLLKRCSVLLKRLDMPMQSRPVRRNRGKRLKTILLEEKRGLCKEAPPAYKSASRKTKPSDNMESGIFSNSLYMAPINHCSDDDSWSYYSDQDLGLKTPSSSLSEAGSWSNYSGEGSSFGTPVSRPIDGDSLSSCSNEDTTFMVPKNILSTSKNQGTSDIKASITKKTRKVQCFICQELMNTSLRAHMKSHFPLGEYACPRCDSRFKLYSSFRQHFNRTCFEYGQQQFDLQKPEEAMNLYKCDKCEEAFRYKVSLNRHKHTHNELYCSVCRKVLRDAATLERHKASHTPFQCNRCEETFTLFKPLSRHCENIHKISRPFKCSYCPKVVSKLRVLITHEWKHTGHLPFQCAQCGLRYKTDGDLTSHQRVHTREKPYLCAECGKTFSQKSNLLRHLNLIHSESRNEKKYSCPECEKSFKEKGALKKHQRTKHLNELFRHPCPYCGKMVSSSTIARHKLIHTGERPFKCTVPECDKYFRSTPEVKKHVLIHHTTERPYKCDICGKGFIRRCFLNAHAKTHSGEKPFVCHICGKAFPKHYSMQRHKKLVHAFVTH</sequence>
<keyword evidence="5" id="KW-0862">Zinc</keyword>
<feature type="domain" description="C2H2-type" evidence="11">
    <location>
        <begin position="668"/>
        <end position="695"/>
    </location>
</feature>
<feature type="domain" description="C2H2-type" evidence="11">
    <location>
        <begin position="696"/>
        <end position="724"/>
    </location>
</feature>
<dbReference type="AlphaFoldDB" id="A0AAD9FLZ2"/>
<feature type="domain" description="C2H2-type" evidence="11">
    <location>
        <begin position="816"/>
        <end position="843"/>
    </location>
</feature>
<evidence type="ECO:0000256" key="5">
    <source>
        <dbReference type="ARBA" id="ARBA00022833"/>
    </source>
</evidence>
<dbReference type="Proteomes" id="UP001228049">
    <property type="component" value="Unassembled WGS sequence"/>
</dbReference>
<feature type="domain" description="C2H2-type" evidence="11">
    <location>
        <begin position="640"/>
        <end position="667"/>
    </location>
</feature>
<feature type="domain" description="C2H2-type" evidence="11">
    <location>
        <begin position="785"/>
        <end position="815"/>
    </location>
</feature>
<dbReference type="Gene3D" id="3.30.160.60">
    <property type="entry name" value="Classic Zinc Finger"/>
    <property type="match status" value="10"/>
</dbReference>
<dbReference type="PANTHER" id="PTHR47772">
    <property type="entry name" value="ZINC FINGER PROTEIN 200"/>
    <property type="match status" value="1"/>
</dbReference>
<protein>
    <submittedName>
        <fullName evidence="12">Zinc finger protein 2 like</fullName>
    </submittedName>
</protein>
<evidence type="ECO:0000256" key="6">
    <source>
        <dbReference type="ARBA" id="ARBA00023015"/>
    </source>
</evidence>
<dbReference type="GO" id="GO:0003677">
    <property type="term" value="F:DNA binding"/>
    <property type="evidence" value="ECO:0007669"/>
    <property type="project" value="UniProtKB-KW"/>
</dbReference>
<reference evidence="12" key="1">
    <citation type="submission" date="2023-04" db="EMBL/GenBank/DDBJ databases">
        <title>Chromosome-level genome of Chaenocephalus aceratus.</title>
        <authorList>
            <person name="Park H."/>
        </authorList>
    </citation>
    <scope>NUCLEOTIDE SEQUENCE</scope>
    <source>
        <strain evidence="12">DE</strain>
        <tissue evidence="12">Muscle</tissue>
    </source>
</reference>
<evidence type="ECO:0000256" key="7">
    <source>
        <dbReference type="ARBA" id="ARBA00023125"/>
    </source>
</evidence>
<feature type="domain" description="C2H2-type" evidence="11">
    <location>
        <begin position="586"/>
        <end position="609"/>
    </location>
</feature>
<dbReference type="FunFam" id="3.30.160.60:FF:002343">
    <property type="entry name" value="Zinc finger protein 33A"/>
    <property type="match status" value="1"/>
</dbReference>
<dbReference type="EMBL" id="JASDAP010000002">
    <property type="protein sequence ID" value="KAK1906051.1"/>
    <property type="molecule type" value="Genomic_DNA"/>
</dbReference>
<feature type="domain" description="C2H2-type" evidence="11">
    <location>
        <begin position="611"/>
        <end position="639"/>
    </location>
</feature>
<gene>
    <name evidence="12" type="ORF">KUDE01_008453</name>
</gene>
<keyword evidence="4 10" id="KW-0863">Zinc-finger</keyword>
<keyword evidence="2" id="KW-0479">Metal-binding</keyword>
<evidence type="ECO:0000313" key="13">
    <source>
        <dbReference type="Proteomes" id="UP001228049"/>
    </source>
</evidence>
<dbReference type="SUPFAM" id="SSF57667">
    <property type="entry name" value="beta-beta-alpha zinc fingers"/>
    <property type="match status" value="6"/>
</dbReference>
<dbReference type="GO" id="GO:0005634">
    <property type="term" value="C:nucleus"/>
    <property type="evidence" value="ECO:0007669"/>
    <property type="project" value="UniProtKB-SubCell"/>
</dbReference>
<feature type="domain" description="C2H2-type" evidence="11">
    <location>
        <begin position="844"/>
        <end position="868"/>
    </location>
</feature>
<feature type="domain" description="C2H2-type" evidence="11">
    <location>
        <begin position="758"/>
        <end position="784"/>
    </location>
</feature>
<dbReference type="Pfam" id="PF14973">
    <property type="entry name" value="TINF2_N"/>
    <property type="match status" value="1"/>
</dbReference>
<evidence type="ECO:0000256" key="9">
    <source>
        <dbReference type="ARBA" id="ARBA00023242"/>
    </source>
</evidence>
<evidence type="ECO:0000313" key="12">
    <source>
        <dbReference type="EMBL" id="KAK1906051.1"/>
    </source>
</evidence>
<evidence type="ECO:0000256" key="1">
    <source>
        <dbReference type="ARBA" id="ARBA00004123"/>
    </source>
</evidence>
<keyword evidence="13" id="KW-1185">Reference proteome</keyword>
<comment type="caution">
    <text evidence="12">The sequence shown here is derived from an EMBL/GenBank/DDBJ whole genome shotgun (WGS) entry which is preliminary data.</text>
</comment>
<dbReference type="PROSITE" id="PS50157">
    <property type="entry name" value="ZINC_FINGER_C2H2_2"/>
    <property type="match status" value="11"/>
</dbReference>
<evidence type="ECO:0000259" key="11">
    <source>
        <dbReference type="PROSITE" id="PS50157"/>
    </source>
</evidence>
<dbReference type="PROSITE" id="PS00028">
    <property type="entry name" value="ZINC_FINGER_C2H2_1"/>
    <property type="match status" value="10"/>
</dbReference>
<evidence type="ECO:0000256" key="2">
    <source>
        <dbReference type="ARBA" id="ARBA00022723"/>
    </source>
</evidence>
<dbReference type="InterPro" id="IPR050636">
    <property type="entry name" value="C2H2-ZF_domain-containing"/>
</dbReference>
<evidence type="ECO:0000256" key="8">
    <source>
        <dbReference type="ARBA" id="ARBA00023163"/>
    </source>
</evidence>
<evidence type="ECO:0000256" key="4">
    <source>
        <dbReference type="ARBA" id="ARBA00022771"/>
    </source>
</evidence>
<accession>A0AAD9FLZ2</accession>
<dbReference type="FunFam" id="3.30.160.60:FF:000110">
    <property type="entry name" value="Zinc finger protein-like"/>
    <property type="match status" value="1"/>
</dbReference>
<keyword evidence="7" id="KW-0238">DNA-binding</keyword>
<dbReference type="FunFam" id="3.30.160.60:FF:000064">
    <property type="entry name" value="Early growth response protein 3"/>
    <property type="match status" value="1"/>
</dbReference>
<keyword evidence="8" id="KW-0804">Transcription</keyword>
<keyword evidence="6" id="KW-0805">Transcription regulation</keyword>
<evidence type="ECO:0000256" key="10">
    <source>
        <dbReference type="PROSITE-ProRule" id="PRU00042"/>
    </source>
</evidence>
<keyword evidence="9" id="KW-0539">Nucleus</keyword>
<feature type="domain" description="C2H2-type" evidence="11">
    <location>
        <begin position="561"/>
        <end position="583"/>
    </location>
</feature>
<organism evidence="12 13">
    <name type="scientific">Dissostichus eleginoides</name>
    <name type="common">Patagonian toothfish</name>
    <name type="synonym">Dissostichus amissus</name>
    <dbReference type="NCBI Taxonomy" id="100907"/>
    <lineage>
        <taxon>Eukaryota</taxon>
        <taxon>Metazoa</taxon>
        <taxon>Chordata</taxon>
        <taxon>Craniata</taxon>
        <taxon>Vertebrata</taxon>
        <taxon>Euteleostomi</taxon>
        <taxon>Actinopterygii</taxon>
        <taxon>Neopterygii</taxon>
        <taxon>Teleostei</taxon>
        <taxon>Neoteleostei</taxon>
        <taxon>Acanthomorphata</taxon>
        <taxon>Eupercaria</taxon>
        <taxon>Perciformes</taxon>
        <taxon>Notothenioidei</taxon>
        <taxon>Nototheniidae</taxon>
        <taxon>Dissostichus</taxon>
    </lineage>
</organism>